<evidence type="ECO:0000313" key="3">
    <source>
        <dbReference type="Proteomes" id="UP001056291"/>
    </source>
</evidence>
<accession>A0ABY4W9K5</accession>
<gene>
    <name evidence="2" type="ORF">NBZ79_07470</name>
</gene>
<dbReference type="Gene3D" id="1.10.150.240">
    <property type="entry name" value="Putative phosphatase, domain 2"/>
    <property type="match status" value="1"/>
</dbReference>
<dbReference type="InterPro" id="IPR023198">
    <property type="entry name" value="PGP-like_dom2"/>
</dbReference>
<evidence type="ECO:0000313" key="2">
    <source>
        <dbReference type="EMBL" id="USG62813.1"/>
    </source>
</evidence>
<dbReference type="PANTHER" id="PTHR43316:SF3">
    <property type="entry name" value="HALOACID DEHALOGENASE, TYPE II (AFU_ORTHOLOGUE AFUA_2G07750)-RELATED"/>
    <property type="match status" value="1"/>
</dbReference>
<evidence type="ECO:0000256" key="1">
    <source>
        <dbReference type="ARBA" id="ARBA00022801"/>
    </source>
</evidence>
<dbReference type="SUPFAM" id="SSF56784">
    <property type="entry name" value="HAD-like"/>
    <property type="match status" value="1"/>
</dbReference>
<dbReference type="InterPro" id="IPR023214">
    <property type="entry name" value="HAD_sf"/>
</dbReference>
<name>A0ABY4W9K5_9PROT</name>
<organism evidence="2 3">
    <name type="scientific">Sneathiella marina</name>
    <dbReference type="NCBI Taxonomy" id="2950108"/>
    <lineage>
        <taxon>Bacteria</taxon>
        <taxon>Pseudomonadati</taxon>
        <taxon>Pseudomonadota</taxon>
        <taxon>Alphaproteobacteria</taxon>
        <taxon>Sneathiellales</taxon>
        <taxon>Sneathiellaceae</taxon>
        <taxon>Sneathiella</taxon>
    </lineage>
</organism>
<dbReference type="Gene3D" id="3.40.50.1000">
    <property type="entry name" value="HAD superfamily/HAD-like"/>
    <property type="match status" value="1"/>
</dbReference>
<protein>
    <submittedName>
        <fullName evidence="2">HAD-IA family hydrolase</fullName>
    </submittedName>
</protein>
<dbReference type="Proteomes" id="UP001056291">
    <property type="component" value="Chromosome"/>
</dbReference>
<proteinExistence type="predicted"/>
<dbReference type="GO" id="GO:0016787">
    <property type="term" value="F:hydrolase activity"/>
    <property type="evidence" value="ECO:0007669"/>
    <property type="project" value="UniProtKB-KW"/>
</dbReference>
<dbReference type="InterPro" id="IPR051540">
    <property type="entry name" value="S-2-haloacid_dehalogenase"/>
</dbReference>
<reference evidence="2" key="1">
    <citation type="submission" date="2022-06" db="EMBL/GenBank/DDBJ databases">
        <title>Sneathiella actinostolidae sp. nov., isolated from a sea anemonein the Western Pacific Ocean.</title>
        <authorList>
            <person name="Wei M.J."/>
        </authorList>
    </citation>
    <scope>NUCLEOTIDE SEQUENCE</scope>
    <source>
        <strain evidence="2">PHK-P5</strain>
    </source>
</reference>
<keyword evidence="3" id="KW-1185">Reference proteome</keyword>
<dbReference type="Pfam" id="PF00702">
    <property type="entry name" value="Hydrolase"/>
    <property type="match status" value="1"/>
</dbReference>
<keyword evidence="1 2" id="KW-0378">Hydrolase</keyword>
<dbReference type="PRINTS" id="PR00413">
    <property type="entry name" value="HADHALOGNASE"/>
</dbReference>
<dbReference type="EMBL" id="CP098747">
    <property type="protein sequence ID" value="USG62813.1"/>
    <property type="molecule type" value="Genomic_DNA"/>
</dbReference>
<sequence>MIKALTFDTGGTILDWHSGITSALASVGRKHDLERDWAAIANDYRAQSLRAMVNAGSDSPAEFNIDDVHREKLSEIVSSYDLEAFSSEERDKIWRTWHELDCWPDFPQSLQEMRDNFIVASFTILSVSLIVDTAKRNGLTWDAVFSCEMIGRYKILPAAYEQVAKWLVLDPSEIMMVACHNIDLNAARAVGYKTAFVRRPDEWGVAGPPDPDPDEHHDIIAHDFPDLVMQLERYRA</sequence>
<dbReference type="PANTHER" id="PTHR43316">
    <property type="entry name" value="HYDROLASE, HALOACID DELAHOGENASE-RELATED"/>
    <property type="match status" value="1"/>
</dbReference>
<dbReference type="InterPro" id="IPR006439">
    <property type="entry name" value="HAD-SF_hydro_IA"/>
</dbReference>
<dbReference type="RefSeq" id="WP_251936979.1">
    <property type="nucleotide sequence ID" value="NZ_CP098747.1"/>
</dbReference>
<dbReference type="NCBIfam" id="TIGR01493">
    <property type="entry name" value="HAD-SF-IA-v2"/>
    <property type="match status" value="1"/>
</dbReference>
<dbReference type="InterPro" id="IPR036412">
    <property type="entry name" value="HAD-like_sf"/>
</dbReference>